<dbReference type="Proteomes" id="UP000265520">
    <property type="component" value="Unassembled WGS sequence"/>
</dbReference>
<evidence type="ECO:0000313" key="3">
    <source>
        <dbReference type="Proteomes" id="UP000265520"/>
    </source>
</evidence>
<dbReference type="AlphaFoldDB" id="A0A392PRA7"/>
<organism evidence="2 3">
    <name type="scientific">Trifolium medium</name>
    <dbReference type="NCBI Taxonomy" id="97028"/>
    <lineage>
        <taxon>Eukaryota</taxon>
        <taxon>Viridiplantae</taxon>
        <taxon>Streptophyta</taxon>
        <taxon>Embryophyta</taxon>
        <taxon>Tracheophyta</taxon>
        <taxon>Spermatophyta</taxon>
        <taxon>Magnoliopsida</taxon>
        <taxon>eudicotyledons</taxon>
        <taxon>Gunneridae</taxon>
        <taxon>Pentapetalae</taxon>
        <taxon>rosids</taxon>
        <taxon>fabids</taxon>
        <taxon>Fabales</taxon>
        <taxon>Fabaceae</taxon>
        <taxon>Papilionoideae</taxon>
        <taxon>50 kb inversion clade</taxon>
        <taxon>NPAAA clade</taxon>
        <taxon>Hologalegina</taxon>
        <taxon>IRL clade</taxon>
        <taxon>Trifolieae</taxon>
        <taxon>Trifolium</taxon>
    </lineage>
</organism>
<proteinExistence type="predicted"/>
<feature type="non-terminal residue" evidence="2">
    <location>
        <position position="133"/>
    </location>
</feature>
<comment type="caution">
    <text evidence="2">The sequence shown here is derived from an EMBL/GenBank/DDBJ whole genome shotgun (WGS) entry which is preliminary data.</text>
</comment>
<dbReference type="EMBL" id="LXQA010093139">
    <property type="protein sequence ID" value="MCI14621.1"/>
    <property type="molecule type" value="Genomic_DNA"/>
</dbReference>
<protein>
    <submittedName>
        <fullName evidence="2">Ribonuclease H protein</fullName>
    </submittedName>
</protein>
<dbReference type="PANTHER" id="PTHR19446">
    <property type="entry name" value="REVERSE TRANSCRIPTASES"/>
    <property type="match status" value="1"/>
</dbReference>
<dbReference type="InterPro" id="IPR000477">
    <property type="entry name" value="RT_dom"/>
</dbReference>
<dbReference type="PROSITE" id="PS50006">
    <property type="entry name" value="FHA_DOMAIN"/>
    <property type="match status" value="1"/>
</dbReference>
<keyword evidence="3" id="KW-1185">Reference proteome</keyword>
<evidence type="ECO:0000313" key="2">
    <source>
        <dbReference type="EMBL" id="MCI14621.1"/>
    </source>
</evidence>
<reference evidence="2 3" key="1">
    <citation type="journal article" date="2018" name="Front. Plant Sci.">
        <title>Red Clover (Trifolium pratense) and Zigzag Clover (T. medium) - A Picture of Genomic Similarities and Differences.</title>
        <authorList>
            <person name="Dluhosova J."/>
            <person name="Istvanek J."/>
            <person name="Nedelnik J."/>
            <person name="Repkova J."/>
        </authorList>
    </citation>
    <scope>NUCLEOTIDE SEQUENCE [LARGE SCALE GENOMIC DNA]</scope>
    <source>
        <strain evidence="3">cv. 10/8</strain>
        <tissue evidence="2">Leaf</tissue>
    </source>
</reference>
<sequence>MGKADTNLVGIDVVAMRDGPQITNEHRELLIAPITEEEILRALKNIGDLKAPGMDGSIVNHSQAAFVPGQHIHDHILLAYELIRGYSRKGGTPKCMLQLDLQKAYDTVDWHALQHILREVGLPNQFIRWIMLG</sequence>
<feature type="domain" description="FHA" evidence="1">
    <location>
        <begin position="1"/>
        <end position="64"/>
    </location>
</feature>
<dbReference type="Pfam" id="PF00078">
    <property type="entry name" value="RVT_1"/>
    <property type="match status" value="1"/>
</dbReference>
<name>A0A392PRA7_9FABA</name>
<accession>A0A392PRA7</accession>
<evidence type="ECO:0000259" key="1">
    <source>
        <dbReference type="PROSITE" id="PS50006"/>
    </source>
</evidence>
<dbReference type="InterPro" id="IPR000253">
    <property type="entry name" value="FHA_dom"/>
</dbReference>